<dbReference type="Proteomes" id="UP001489004">
    <property type="component" value="Unassembled WGS sequence"/>
</dbReference>
<evidence type="ECO:0000313" key="1">
    <source>
        <dbReference type="EMBL" id="KAK9815663.1"/>
    </source>
</evidence>
<gene>
    <name evidence="1" type="ORF">WJX72_007619</name>
</gene>
<name>A0AAW1Q527_9CHLO</name>
<sequence length="113" mass="12187">MASAGACIIRRAAQAQQLVDTSLIEAAGYKLRTSSTILPDLSFNRAGSSMAIIILGPQPVHAAETNSDIMTRLEKLGGNFQHAFVIVDAASSFYDSEDMMAEAIVCFFQQMLQ</sequence>
<dbReference type="AlphaFoldDB" id="A0AAW1Q527"/>
<proteinExistence type="predicted"/>
<dbReference type="EMBL" id="JALJOR010000006">
    <property type="protein sequence ID" value="KAK9815663.1"/>
    <property type="molecule type" value="Genomic_DNA"/>
</dbReference>
<protein>
    <submittedName>
        <fullName evidence="1">Uncharacterized protein</fullName>
    </submittedName>
</protein>
<organism evidence="1 2">
    <name type="scientific">[Myrmecia] bisecta</name>
    <dbReference type="NCBI Taxonomy" id="41462"/>
    <lineage>
        <taxon>Eukaryota</taxon>
        <taxon>Viridiplantae</taxon>
        <taxon>Chlorophyta</taxon>
        <taxon>core chlorophytes</taxon>
        <taxon>Trebouxiophyceae</taxon>
        <taxon>Trebouxiales</taxon>
        <taxon>Trebouxiaceae</taxon>
        <taxon>Myrmecia</taxon>
    </lineage>
</organism>
<accession>A0AAW1Q527</accession>
<comment type="caution">
    <text evidence="1">The sequence shown here is derived from an EMBL/GenBank/DDBJ whole genome shotgun (WGS) entry which is preliminary data.</text>
</comment>
<reference evidence="1 2" key="1">
    <citation type="journal article" date="2024" name="Nat. Commun.">
        <title>Phylogenomics reveals the evolutionary origins of lichenization in chlorophyte algae.</title>
        <authorList>
            <person name="Puginier C."/>
            <person name="Libourel C."/>
            <person name="Otte J."/>
            <person name="Skaloud P."/>
            <person name="Haon M."/>
            <person name="Grisel S."/>
            <person name="Petersen M."/>
            <person name="Berrin J.G."/>
            <person name="Delaux P.M."/>
            <person name="Dal Grande F."/>
            <person name="Keller J."/>
        </authorList>
    </citation>
    <scope>NUCLEOTIDE SEQUENCE [LARGE SCALE GENOMIC DNA]</scope>
    <source>
        <strain evidence="1 2">SAG 2043</strain>
    </source>
</reference>
<evidence type="ECO:0000313" key="2">
    <source>
        <dbReference type="Proteomes" id="UP001489004"/>
    </source>
</evidence>
<keyword evidence="2" id="KW-1185">Reference proteome</keyword>